<evidence type="ECO:0000313" key="1">
    <source>
        <dbReference type="EMBL" id="MDF8262672.1"/>
    </source>
</evidence>
<accession>A0ABT6C1N6</accession>
<keyword evidence="2" id="KW-1185">Reference proteome</keyword>
<dbReference type="InterPro" id="IPR009593">
    <property type="entry name" value="DUF1203"/>
</dbReference>
<protein>
    <submittedName>
        <fullName evidence="1">DUF1203 domain-containing protein</fullName>
    </submittedName>
</protein>
<gene>
    <name evidence="1" type="ORF">P4R38_00245</name>
</gene>
<reference evidence="1 2" key="1">
    <citation type="submission" date="2023-03" db="EMBL/GenBank/DDBJ databases">
        <title>YIM 133296 draft genome.</title>
        <authorList>
            <person name="Xiong L."/>
        </authorList>
    </citation>
    <scope>NUCLEOTIDE SEQUENCE [LARGE SCALE GENOMIC DNA]</scope>
    <source>
        <strain evidence="1 2">YIM 133296</strain>
    </source>
</reference>
<sequence length="163" mass="17678">MTLLITGMPGADLLTMLATGRDDTGAAIEPFEDEEGGWRLRCCLQDSRPGDRLAVIGYSPFAWSGPYRETGPVVVHVEGCPGHDGGFPVQFEERDQVIRAFGDDGGRVNTQVYDRNRLVRAGAGLATAIETVLADPRVREVHAHNVTSQCFSFAATTPEDSDR</sequence>
<dbReference type="Pfam" id="PF06718">
    <property type="entry name" value="DUF1203"/>
    <property type="match status" value="1"/>
</dbReference>
<dbReference type="Proteomes" id="UP001528912">
    <property type="component" value="Unassembled WGS sequence"/>
</dbReference>
<dbReference type="PIRSF" id="PIRSF034110">
    <property type="entry name" value="DUF1203"/>
    <property type="match status" value="1"/>
</dbReference>
<evidence type="ECO:0000313" key="2">
    <source>
        <dbReference type="Proteomes" id="UP001528912"/>
    </source>
</evidence>
<name>A0ABT6C1N6_9MICO</name>
<proteinExistence type="predicted"/>
<organism evidence="1 2">
    <name type="scientific">Luteipulveratus flavus</name>
    <dbReference type="NCBI Taxonomy" id="3031728"/>
    <lineage>
        <taxon>Bacteria</taxon>
        <taxon>Bacillati</taxon>
        <taxon>Actinomycetota</taxon>
        <taxon>Actinomycetes</taxon>
        <taxon>Micrococcales</taxon>
        <taxon>Dermacoccaceae</taxon>
        <taxon>Luteipulveratus</taxon>
    </lineage>
</organism>
<dbReference type="EMBL" id="JAROAV010000001">
    <property type="protein sequence ID" value="MDF8262672.1"/>
    <property type="molecule type" value="Genomic_DNA"/>
</dbReference>
<dbReference type="RefSeq" id="WP_277190425.1">
    <property type="nucleotide sequence ID" value="NZ_JAROAV010000001.1"/>
</dbReference>
<comment type="caution">
    <text evidence="1">The sequence shown here is derived from an EMBL/GenBank/DDBJ whole genome shotgun (WGS) entry which is preliminary data.</text>
</comment>